<dbReference type="Pfam" id="PF03781">
    <property type="entry name" value="FGE-sulfatase"/>
    <property type="match status" value="1"/>
</dbReference>
<dbReference type="InterPro" id="IPR051043">
    <property type="entry name" value="Sulfatase_Mod_Factor_Kinase"/>
</dbReference>
<dbReference type="Gene3D" id="3.90.1580.10">
    <property type="entry name" value="paralog of FGE (formylglycine-generating enzyme)"/>
    <property type="match status" value="1"/>
</dbReference>
<dbReference type="InterPro" id="IPR000157">
    <property type="entry name" value="TIR_dom"/>
</dbReference>
<dbReference type="SUPFAM" id="SSF52200">
    <property type="entry name" value="Toll/Interleukin receptor TIR domain"/>
    <property type="match status" value="1"/>
</dbReference>
<dbReference type="Proteomes" id="UP000808146">
    <property type="component" value="Unassembled WGS sequence"/>
</dbReference>
<evidence type="ECO:0000313" key="3">
    <source>
        <dbReference type="EMBL" id="MBK8889067.1"/>
    </source>
</evidence>
<dbReference type="PANTHER" id="PTHR23150">
    <property type="entry name" value="SULFATASE MODIFYING FACTOR 1, 2"/>
    <property type="match status" value="1"/>
</dbReference>
<evidence type="ECO:0000256" key="1">
    <source>
        <dbReference type="SAM" id="MobiDB-lite"/>
    </source>
</evidence>
<feature type="region of interest" description="Disordered" evidence="1">
    <location>
        <begin position="194"/>
        <end position="236"/>
    </location>
</feature>
<dbReference type="InterPro" id="IPR035897">
    <property type="entry name" value="Toll_tir_struct_dom_sf"/>
</dbReference>
<gene>
    <name evidence="3" type="ORF">IPN75_01140</name>
</gene>
<evidence type="ECO:0000313" key="4">
    <source>
        <dbReference type="Proteomes" id="UP000808146"/>
    </source>
</evidence>
<dbReference type="InterPro" id="IPR005532">
    <property type="entry name" value="SUMF_dom"/>
</dbReference>
<dbReference type="InterPro" id="IPR016187">
    <property type="entry name" value="CTDL_fold"/>
</dbReference>
<feature type="region of interest" description="Disordered" evidence="1">
    <location>
        <begin position="285"/>
        <end position="306"/>
    </location>
</feature>
<evidence type="ECO:0000259" key="2">
    <source>
        <dbReference type="PROSITE" id="PS50104"/>
    </source>
</evidence>
<organism evidence="3 4">
    <name type="scientific">Candidatus Dechloromonas phosphorivorans</name>
    <dbReference type="NCBI Taxonomy" id="2899244"/>
    <lineage>
        <taxon>Bacteria</taxon>
        <taxon>Pseudomonadati</taxon>
        <taxon>Pseudomonadota</taxon>
        <taxon>Betaproteobacteria</taxon>
        <taxon>Rhodocyclales</taxon>
        <taxon>Azonexaceae</taxon>
        <taxon>Dechloromonas</taxon>
    </lineage>
</organism>
<dbReference type="GO" id="GO:0120147">
    <property type="term" value="F:formylglycine-generating oxidase activity"/>
    <property type="evidence" value="ECO:0007669"/>
    <property type="project" value="TreeGrafter"/>
</dbReference>
<dbReference type="EMBL" id="JADKBR010000001">
    <property type="protein sequence ID" value="MBK8889067.1"/>
    <property type="molecule type" value="Genomic_DNA"/>
</dbReference>
<dbReference type="Pfam" id="PF13676">
    <property type="entry name" value="TIR_2"/>
    <property type="match status" value="1"/>
</dbReference>
<proteinExistence type="predicted"/>
<dbReference type="AlphaFoldDB" id="A0A9D7QJ50"/>
<feature type="region of interest" description="Disordered" evidence="1">
    <location>
        <begin position="554"/>
        <end position="582"/>
    </location>
</feature>
<dbReference type="PROSITE" id="PS50104">
    <property type="entry name" value="TIR"/>
    <property type="match status" value="1"/>
</dbReference>
<dbReference type="Gene3D" id="3.40.50.10140">
    <property type="entry name" value="Toll/interleukin-1 receptor homology (TIR) domain"/>
    <property type="match status" value="1"/>
</dbReference>
<dbReference type="GO" id="GO:0007165">
    <property type="term" value="P:signal transduction"/>
    <property type="evidence" value="ECO:0007669"/>
    <property type="project" value="InterPro"/>
</dbReference>
<name>A0A9D7QJ50_9RHOO</name>
<feature type="compositionally biased region" description="Basic and acidic residues" evidence="1">
    <location>
        <begin position="568"/>
        <end position="582"/>
    </location>
</feature>
<protein>
    <submittedName>
        <fullName evidence="3">SUMF1/EgtB/PvdO family nonheme iron enzyme</fullName>
    </submittedName>
</protein>
<dbReference type="InterPro" id="IPR042095">
    <property type="entry name" value="SUMF_sf"/>
</dbReference>
<dbReference type="PANTHER" id="PTHR23150:SF35">
    <property type="entry name" value="BLL6746 PROTEIN"/>
    <property type="match status" value="1"/>
</dbReference>
<comment type="caution">
    <text evidence="3">The sequence shown here is derived from an EMBL/GenBank/DDBJ whole genome shotgun (WGS) entry which is preliminary data.</text>
</comment>
<feature type="domain" description="TIR" evidence="2">
    <location>
        <begin position="14"/>
        <end position="168"/>
    </location>
</feature>
<feature type="region of interest" description="Disordered" evidence="1">
    <location>
        <begin position="378"/>
        <end position="414"/>
    </location>
</feature>
<reference evidence="3" key="1">
    <citation type="submission" date="2020-10" db="EMBL/GenBank/DDBJ databases">
        <title>Connecting structure to function with the recovery of over 1000 high-quality activated sludge metagenome-assembled genomes encoding full-length rRNA genes using long-read sequencing.</title>
        <authorList>
            <person name="Singleton C.M."/>
            <person name="Petriglieri F."/>
            <person name="Kristensen J.M."/>
            <person name="Kirkegaard R.H."/>
            <person name="Michaelsen T.Y."/>
            <person name="Andersen M.H."/>
            <person name="Karst S.M."/>
            <person name="Dueholm M.S."/>
            <person name="Nielsen P.H."/>
            <person name="Albertsen M."/>
        </authorList>
    </citation>
    <scope>NUCLEOTIDE SEQUENCE</scope>
    <source>
        <strain evidence="3">OdNE_18-Q3-R46-58_BAT3C.305</strain>
    </source>
</reference>
<sequence length="590" mass="64193">MLTRDRKVTANNAPTSSIFISYRHDADSELAASRLAEDLRRHFAREQVFQDFTSIDPGADFVEVLERGLEICAAVLVVIGPNWLSVVDDKGRRRLGLADDWVRREVAESLRRPGVRVFPVLVGDARMPGVDDLPEELQSLTRRQAFPLTVRHWAKDIEELVDYLQRVPGLERALADGTPPAGAVRQDSQAATKAAAASEGSHQVATAPNVREPETFGGSAPTSGATRSVEPPPRQGLPWKPLAAVGTVLAIAFVWFFAGGRTPDRPPPDQAAALVKVAPAIQPETPAAKAPVATPEPAPRPLETNKPGAVFRDCPDCPEMVVIPAGSFAMGSPKGEVGRKVDEGPQHPVRVAKSFALGSHEVTVAEFRRFVQASGYQTDAERNPDQGISAWSDSKGGLAPAKGRSWRNPGFPQDGRHPVVGVSLHDAMAYVNWLGKETGKDYRLASEAEWEYAARAGTTSARFWGDDPNQACRYANVADQRANEKHSTWTIHECDDRFAETAPVGSFEPNAFGLHDMIGNVWEWTRDCWNTSYADAPSDGSAWLEGDCARRVGRGGSWSSRPGQARAASRDKAEPGYRDDNTGFRIARTL</sequence>
<dbReference type="SUPFAM" id="SSF56436">
    <property type="entry name" value="C-type lectin-like"/>
    <property type="match status" value="1"/>
</dbReference>
<accession>A0A9D7QJ50</accession>